<dbReference type="SUPFAM" id="SSF48179">
    <property type="entry name" value="6-phosphogluconate dehydrogenase C-terminal domain-like"/>
    <property type="match status" value="1"/>
</dbReference>
<dbReference type="GO" id="GO:0016491">
    <property type="term" value="F:oxidoreductase activity"/>
    <property type="evidence" value="ECO:0007669"/>
    <property type="project" value="UniProtKB-KW"/>
</dbReference>
<name>A0A382YBR9_9ZZZZ</name>
<evidence type="ECO:0000313" key="5">
    <source>
        <dbReference type="EMBL" id="SVD80311.1"/>
    </source>
</evidence>
<dbReference type="PANTHER" id="PTHR43060:SF15">
    <property type="entry name" value="3-HYDROXYISOBUTYRATE DEHYDROGENASE-LIKE 1, MITOCHONDRIAL-RELATED"/>
    <property type="match status" value="1"/>
</dbReference>
<dbReference type="GO" id="GO:0050661">
    <property type="term" value="F:NADP binding"/>
    <property type="evidence" value="ECO:0007669"/>
    <property type="project" value="InterPro"/>
</dbReference>
<dbReference type="InterPro" id="IPR015815">
    <property type="entry name" value="HIBADH-related"/>
</dbReference>
<dbReference type="GO" id="GO:0051287">
    <property type="term" value="F:NAD binding"/>
    <property type="evidence" value="ECO:0007669"/>
    <property type="project" value="InterPro"/>
</dbReference>
<feature type="domain" description="3-hydroxyisobutyrate dehydrogenase-like NAD-binding" evidence="4">
    <location>
        <begin position="150"/>
        <end position="265"/>
    </location>
</feature>
<dbReference type="PIRSF" id="PIRSF000103">
    <property type="entry name" value="HIBADH"/>
    <property type="match status" value="1"/>
</dbReference>
<dbReference type="AlphaFoldDB" id="A0A382YBR9"/>
<dbReference type="InterPro" id="IPR008927">
    <property type="entry name" value="6-PGluconate_DH-like_C_sf"/>
</dbReference>
<evidence type="ECO:0000256" key="1">
    <source>
        <dbReference type="ARBA" id="ARBA00023002"/>
    </source>
</evidence>
<gene>
    <name evidence="5" type="ORF">METZ01_LOCUS433165</name>
</gene>
<reference evidence="5" key="1">
    <citation type="submission" date="2018-05" db="EMBL/GenBank/DDBJ databases">
        <authorList>
            <person name="Lanie J.A."/>
            <person name="Ng W.-L."/>
            <person name="Kazmierczak K.M."/>
            <person name="Andrzejewski T.M."/>
            <person name="Davidsen T.M."/>
            <person name="Wayne K.J."/>
            <person name="Tettelin H."/>
            <person name="Glass J.I."/>
            <person name="Rusch D."/>
            <person name="Podicherti R."/>
            <person name="Tsui H.-C.T."/>
            <person name="Winkler M.E."/>
        </authorList>
    </citation>
    <scope>NUCLEOTIDE SEQUENCE</scope>
</reference>
<dbReference type="InterPro" id="IPR029154">
    <property type="entry name" value="HIBADH-like_NADP-bd"/>
</dbReference>
<dbReference type="SUPFAM" id="SSF51735">
    <property type="entry name" value="NAD(P)-binding Rossmann-fold domains"/>
    <property type="match status" value="1"/>
</dbReference>
<organism evidence="5">
    <name type="scientific">marine metagenome</name>
    <dbReference type="NCBI Taxonomy" id="408172"/>
    <lineage>
        <taxon>unclassified sequences</taxon>
        <taxon>metagenomes</taxon>
        <taxon>ecological metagenomes</taxon>
    </lineage>
</organism>
<dbReference type="InterPro" id="IPR006115">
    <property type="entry name" value="6PGDH_NADP-bd"/>
</dbReference>
<keyword evidence="1" id="KW-0560">Oxidoreductase</keyword>
<dbReference type="InterPro" id="IPR013328">
    <property type="entry name" value="6PGD_dom2"/>
</dbReference>
<dbReference type="PANTHER" id="PTHR43060">
    <property type="entry name" value="3-HYDROXYISOBUTYRATE DEHYDROGENASE-LIKE 1, MITOCHONDRIAL-RELATED"/>
    <property type="match status" value="1"/>
</dbReference>
<proteinExistence type="predicted"/>
<feature type="non-terminal residue" evidence="5">
    <location>
        <position position="265"/>
    </location>
</feature>
<dbReference type="Pfam" id="PF14833">
    <property type="entry name" value="NAD_binding_11"/>
    <property type="match status" value="1"/>
</dbReference>
<dbReference type="Gene3D" id="3.40.50.720">
    <property type="entry name" value="NAD(P)-binding Rossmann-like Domain"/>
    <property type="match status" value="1"/>
</dbReference>
<evidence type="ECO:0008006" key="6">
    <source>
        <dbReference type="Google" id="ProtNLM"/>
    </source>
</evidence>
<feature type="domain" description="6-phosphogluconate dehydrogenase NADP-binding" evidence="3">
    <location>
        <begin position="1"/>
        <end position="146"/>
    </location>
</feature>
<dbReference type="Pfam" id="PF03446">
    <property type="entry name" value="NAD_binding_2"/>
    <property type="match status" value="1"/>
</dbReference>
<sequence>MTKRLIKNGYQVTGFDPDSNKMNEAVANGVIAAASPVEVVRASDIVQACVINTTALTEAIFGPDGIVEGDGADKIFLDHSTTIADKTRELAARLRDKTGMRWVDAPVSGGPPAAGTGELAIMVGGNDDDVVQVQPVLDTLGHNTHMGPLGTGQVTKMVNQVLVLNNFTLLAEAVTLAKNAGIDPAKVPEALKGGYADSPMFQRFFPRMIERDFDPAGYARQVLKDLDMVVDLAQQTNTPVPMSSQSTALYRVLIAKGHSELDATA</sequence>
<protein>
    <recommendedName>
        <fullName evidence="6">6-phosphogluconate dehydrogenase NADP-binding domain-containing protein</fullName>
    </recommendedName>
</protein>
<evidence type="ECO:0000259" key="4">
    <source>
        <dbReference type="Pfam" id="PF14833"/>
    </source>
</evidence>
<accession>A0A382YBR9</accession>
<evidence type="ECO:0000256" key="2">
    <source>
        <dbReference type="ARBA" id="ARBA00023027"/>
    </source>
</evidence>
<evidence type="ECO:0000259" key="3">
    <source>
        <dbReference type="Pfam" id="PF03446"/>
    </source>
</evidence>
<dbReference type="EMBL" id="UINC01174272">
    <property type="protein sequence ID" value="SVD80311.1"/>
    <property type="molecule type" value="Genomic_DNA"/>
</dbReference>
<dbReference type="Gene3D" id="1.10.1040.10">
    <property type="entry name" value="N-(1-d-carboxylethyl)-l-norvaline Dehydrogenase, domain 2"/>
    <property type="match status" value="1"/>
</dbReference>
<keyword evidence="2" id="KW-0520">NAD</keyword>
<dbReference type="InterPro" id="IPR036291">
    <property type="entry name" value="NAD(P)-bd_dom_sf"/>
</dbReference>